<dbReference type="Proteomes" id="UP000032180">
    <property type="component" value="Chromosome 11"/>
</dbReference>
<reference evidence="3" key="2">
    <citation type="submission" date="2013-12" db="EMBL/GenBank/DDBJ databases">
        <authorList>
            <person name="Yu Y."/>
            <person name="Lee S."/>
            <person name="de Baynast K."/>
            <person name="Wissotski M."/>
            <person name="Liu L."/>
            <person name="Talag J."/>
            <person name="Goicoechea J."/>
            <person name="Angelova A."/>
            <person name="Jetty R."/>
            <person name="Kudrna D."/>
            <person name="Golser W."/>
            <person name="Rivera L."/>
            <person name="Zhang J."/>
            <person name="Wing R."/>
        </authorList>
    </citation>
    <scope>NUCLEOTIDE SEQUENCE</scope>
</reference>
<feature type="region of interest" description="Disordered" evidence="1">
    <location>
        <begin position="1"/>
        <end position="36"/>
    </location>
</feature>
<name>A0A0D9XUI7_9ORYZ</name>
<sequence length="128" mass="14877">MESSSSKGMKPDAKASSLVIENASNAVDSKSDMKQKRRRKVKKIVEYIINRGDVELAISYEEDESYHFNEIMLEQQETFQRQFENFGYAFIPVTRELILTDDEDEEEGDPVSDYEEENDIFSDDDDDQ</sequence>
<evidence type="ECO:0000256" key="1">
    <source>
        <dbReference type="SAM" id="MobiDB-lite"/>
    </source>
</evidence>
<protein>
    <submittedName>
        <fullName evidence="2">Uncharacterized protein</fullName>
    </submittedName>
</protein>
<reference evidence="2" key="3">
    <citation type="submission" date="2015-04" db="UniProtKB">
        <authorList>
            <consortium name="EnsemblPlants"/>
        </authorList>
    </citation>
    <scope>IDENTIFICATION</scope>
</reference>
<organism evidence="2 3">
    <name type="scientific">Leersia perrieri</name>
    <dbReference type="NCBI Taxonomy" id="77586"/>
    <lineage>
        <taxon>Eukaryota</taxon>
        <taxon>Viridiplantae</taxon>
        <taxon>Streptophyta</taxon>
        <taxon>Embryophyta</taxon>
        <taxon>Tracheophyta</taxon>
        <taxon>Spermatophyta</taxon>
        <taxon>Magnoliopsida</taxon>
        <taxon>Liliopsida</taxon>
        <taxon>Poales</taxon>
        <taxon>Poaceae</taxon>
        <taxon>BOP clade</taxon>
        <taxon>Oryzoideae</taxon>
        <taxon>Oryzeae</taxon>
        <taxon>Oryzinae</taxon>
        <taxon>Leersia</taxon>
    </lineage>
</organism>
<keyword evidence="3" id="KW-1185">Reference proteome</keyword>
<dbReference type="HOGENOM" id="CLU_1789978_0_0_1"/>
<reference evidence="2 3" key="1">
    <citation type="submission" date="2012-08" db="EMBL/GenBank/DDBJ databases">
        <title>Oryza genome evolution.</title>
        <authorList>
            <person name="Wing R.A."/>
        </authorList>
    </citation>
    <scope>NUCLEOTIDE SEQUENCE</scope>
</reference>
<dbReference type="EnsemblPlants" id="LPERR11G17140.1">
    <property type="protein sequence ID" value="LPERR11G17140.1"/>
    <property type="gene ID" value="LPERR11G17140"/>
</dbReference>
<feature type="region of interest" description="Disordered" evidence="1">
    <location>
        <begin position="100"/>
        <end position="128"/>
    </location>
</feature>
<dbReference type="AlphaFoldDB" id="A0A0D9XUI7"/>
<dbReference type="Gramene" id="LPERR11G17140.1">
    <property type="protein sequence ID" value="LPERR11G17140.1"/>
    <property type="gene ID" value="LPERR11G17140"/>
</dbReference>
<evidence type="ECO:0000313" key="3">
    <source>
        <dbReference type="Proteomes" id="UP000032180"/>
    </source>
</evidence>
<proteinExistence type="predicted"/>
<evidence type="ECO:0000313" key="2">
    <source>
        <dbReference type="EnsemblPlants" id="LPERR11G17140.1"/>
    </source>
</evidence>
<accession>A0A0D9XUI7</accession>